<feature type="compositionally biased region" description="Acidic residues" evidence="1">
    <location>
        <begin position="87"/>
        <end position="98"/>
    </location>
</feature>
<accession>A0A175YQ45</accession>
<evidence type="ECO:0000313" key="2">
    <source>
        <dbReference type="EMBL" id="KZM85745.1"/>
    </source>
</evidence>
<dbReference type="Gramene" id="KZM85745">
    <property type="protein sequence ID" value="KZM85745"/>
    <property type="gene ID" value="DCAR_026833"/>
</dbReference>
<feature type="compositionally biased region" description="Acidic residues" evidence="1">
    <location>
        <begin position="51"/>
        <end position="71"/>
    </location>
</feature>
<sequence length="156" mass="18610">MARHSCCHLNLLSSFWLKKYFGYLRCCDIYVDEDGLEEDPNDDKDVKEKYEDEDEENEAEEGEEEGEEEDEDRRKYFGYLRCCDIYVDEDGLEEDPNDDKDVKEKYEDEDEENEAEEGEEEGEEEDEDRRKVMMNDDDFDQLILSVGSARGLYIYH</sequence>
<comment type="caution">
    <text evidence="2">The sequence shown here is derived from an EMBL/GenBank/DDBJ whole genome shotgun (WGS) entry which is preliminary data.</text>
</comment>
<feature type="compositionally biased region" description="Acidic residues" evidence="1">
    <location>
        <begin position="107"/>
        <end position="127"/>
    </location>
</feature>
<feature type="region of interest" description="Disordered" evidence="1">
    <location>
        <begin position="87"/>
        <end position="134"/>
    </location>
</feature>
<protein>
    <submittedName>
        <fullName evidence="2">Uncharacterized protein</fullName>
    </submittedName>
</protein>
<evidence type="ECO:0000256" key="1">
    <source>
        <dbReference type="SAM" id="MobiDB-lite"/>
    </source>
</evidence>
<dbReference type="AlphaFoldDB" id="A0A175YQ45"/>
<name>A0A175YQ45_DAUCS</name>
<organism evidence="2">
    <name type="scientific">Daucus carota subsp. sativus</name>
    <name type="common">Carrot</name>
    <dbReference type="NCBI Taxonomy" id="79200"/>
    <lineage>
        <taxon>Eukaryota</taxon>
        <taxon>Viridiplantae</taxon>
        <taxon>Streptophyta</taxon>
        <taxon>Embryophyta</taxon>
        <taxon>Tracheophyta</taxon>
        <taxon>Spermatophyta</taxon>
        <taxon>Magnoliopsida</taxon>
        <taxon>eudicotyledons</taxon>
        <taxon>Gunneridae</taxon>
        <taxon>Pentapetalae</taxon>
        <taxon>asterids</taxon>
        <taxon>campanulids</taxon>
        <taxon>Apiales</taxon>
        <taxon>Apiaceae</taxon>
        <taxon>Apioideae</taxon>
        <taxon>Scandiceae</taxon>
        <taxon>Daucinae</taxon>
        <taxon>Daucus</taxon>
        <taxon>Daucus sect. Daucus</taxon>
    </lineage>
</organism>
<dbReference type="EMBL" id="LNRQ01000008">
    <property type="protein sequence ID" value="KZM85745.1"/>
    <property type="molecule type" value="Genomic_DNA"/>
</dbReference>
<reference evidence="2" key="1">
    <citation type="journal article" date="2016" name="Nat. Genet.">
        <title>A high-quality carrot genome assembly provides new insights into carotenoid accumulation and asterid genome evolution.</title>
        <authorList>
            <person name="Iorizzo M."/>
            <person name="Ellison S."/>
            <person name="Senalik D."/>
            <person name="Zeng P."/>
            <person name="Satapoomin P."/>
            <person name="Huang J."/>
            <person name="Bowman M."/>
            <person name="Iovene M."/>
            <person name="Sanseverino W."/>
            <person name="Cavagnaro P."/>
            <person name="Yildiz M."/>
            <person name="Macko-Podgorni A."/>
            <person name="Moranska E."/>
            <person name="Grzebelus E."/>
            <person name="Grzebelus D."/>
            <person name="Ashrafi H."/>
            <person name="Zheng Z."/>
            <person name="Cheng S."/>
            <person name="Spooner D."/>
            <person name="Van Deynze A."/>
            <person name="Simon P."/>
        </authorList>
    </citation>
    <scope>NUCLEOTIDE SEQUENCE [LARGE SCALE GENOMIC DNA]</scope>
    <source>
        <tissue evidence="2">Leaf</tissue>
    </source>
</reference>
<gene>
    <name evidence="2" type="ORF">DCAR_026833</name>
</gene>
<feature type="region of interest" description="Disordered" evidence="1">
    <location>
        <begin position="34"/>
        <end position="73"/>
    </location>
</feature>
<dbReference type="OMA" id="YLRCCDI"/>
<proteinExistence type="predicted"/>